<evidence type="ECO:0000256" key="2">
    <source>
        <dbReference type="ARBA" id="ARBA00022801"/>
    </source>
</evidence>
<dbReference type="PANTHER" id="PTHR28181">
    <property type="entry name" value="UPF0655 PROTEIN YCR015C"/>
    <property type="match status" value="1"/>
</dbReference>
<comment type="similarity">
    <text evidence="4">Belongs to the HAD-like hydrolase superfamily. MtnX family.</text>
</comment>
<evidence type="ECO:0000313" key="5">
    <source>
        <dbReference type="EMBL" id="OXM86014.1"/>
    </source>
</evidence>
<dbReference type="CDD" id="cd07524">
    <property type="entry name" value="HAD_Pase"/>
    <property type="match status" value="1"/>
</dbReference>
<dbReference type="GO" id="GO:0019509">
    <property type="term" value="P:L-methionine salvage from methylthioadenosine"/>
    <property type="evidence" value="ECO:0007669"/>
    <property type="project" value="UniProtKB-UniRule"/>
</dbReference>
<sequence>MSTQRQQIIFCDFDGTITVNDNIVAIMKHFQPPGWDVLVEQVISKQISIREGVGSMFALLPTSRKQEVIDYAISNVTIRAGFAELLEYCKQHNVRFLVTSGGIDFFVYPVLSEFPIPKENIYCNGSDFSGSHIEILWPHSCDDHCDTHGRCGMCKTTIIRSYSPEQYERILIGDSVTDFEGAKLVDTVFARSHLIDLCEELHLPYYPFNDFHDIIQRLEEMKAR</sequence>
<organism evidence="5 6">
    <name type="scientific">Paenibacillus rigui</name>
    <dbReference type="NCBI Taxonomy" id="554312"/>
    <lineage>
        <taxon>Bacteria</taxon>
        <taxon>Bacillati</taxon>
        <taxon>Bacillota</taxon>
        <taxon>Bacilli</taxon>
        <taxon>Bacillales</taxon>
        <taxon>Paenibacillaceae</taxon>
        <taxon>Paenibacillus</taxon>
    </lineage>
</organism>
<dbReference type="NCBIfam" id="NF007103">
    <property type="entry name" value="PRK09552.1"/>
    <property type="match status" value="1"/>
</dbReference>
<dbReference type="UniPathway" id="UPA00904">
    <property type="reaction ID" value="UER00877"/>
</dbReference>
<keyword evidence="3 4" id="KW-0486">Methionine biosynthesis</keyword>
<proteinExistence type="inferred from homology"/>
<keyword evidence="1 4" id="KW-0028">Amino-acid biosynthesis</keyword>
<keyword evidence="2 4" id="KW-0378">Hydrolase</keyword>
<evidence type="ECO:0000313" key="6">
    <source>
        <dbReference type="Proteomes" id="UP000215509"/>
    </source>
</evidence>
<comment type="pathway">
    <text evidence="4">Amino-acid biosynthesis; L-methionine biosynthesis via salvage pathway; L-methionine from S-methyl-5-thio-alpha-D-ribose 1-phosphate: step 4/6.</text>
</comment>
<comment type="caution">
    <text evidence="5">The sequence shown here is derived from an EMBL/GenBank/DDBJ whole genome shotgun (WGS) entry which is preliminary data.</text>
</comment>
<dbReference type="InterPro" id="IPR023214">
    <property type="entry name" value="HAD_sf"/>
</dbReference>
<comment type="function">
    <text evidence="4">Dephosphorylates 2-hydroxy-3-keto-5-methylthiopentenyl-1-phosphate (HK-MTPenyl-1-P) yielding 1,2-dihydroxy-3-keto-5-methylthiopentene (DHK-MTPene).</text>
</comment>
<dbReference type="GO" id="GO:0043716">
    <property type="term" value="F:2-hydroxy-3-keto-5-methylthiopentenyl-1-phosphate phosphatase activity"/>
    <property type="evidence" value="ECO:0007669"/>
    <property type="project" value="UniProtKB-UniRule"/>
</dbReference>
<dbReference type="HAMAP" id="MF_01680">
    <property type="entry name" value="Salvage_MtnX"/>
    <property type="match status" value="1"/>
</dbReference>
<gene>
    <name evidence="4" type="primary">mtnX</name>
    <name evidence="5" type="ORF">CF651_12410</name>
</gene>
<dbReference type="Pfam" id="PF12710">
    <property type="entry name" value="HAD"/>
    <property type="match status" value="1"/>
</dbReference>
<dbReference type="Proteomes" id="UP000215509">
    <property type="component" value="Unassembled WGS sequence"/>
</dbReference>
<dbReference type="Gene3D" id="3.40.50.1000">
    <property type="entry name" value="HAD superfamily/HAD-like"/>
    <property type="match status" value="1"/>
</dbReference>
<protein>
    <recommendedName>
        <fullName evidence="4">2-hydroxy-3-keto-5-methylthiopentenyl-1-phosphate phosphatase</fullName>
        <shortName evidence="4">HK-MTPenyl-1-P phosphatase</shortName>
        <ecNumber evidence="4">3.1.3.87</ecNumber>
    </recommendedName>
</protein>
<reference evidence="5 6" key="1">
    <citation type="submission" date="2017-07" db="EMBL/GenBank/DDBJ databases">
        <title>Genome sequencing and assembly of Paenibacillus rigui.</title>
        <authorList>
            <person name="Mayilraj S."/>
        </authorList>
    </citation>
    <scope>NUCLEOTIDE SEQUENCE [LARGE SCALE GENOMIC DNA]</scope>
    <source>
        <strain evidence="5 6">JCM 16352</strain>
    </source>
</reference>
<dbReference type="OrthoDB" id="9804940at2"/>
<dbReference type="PANTHER" id="PTHR28181:SF2">
    <property type="entry name" value="PHOSPHORIC MONOESTER HYDROLASE"/>
    <property type="match status" value="1"/>
</dbReference>
<dbReference type="Gene3D" id="3.90.1470.20">
    <property type="match status" value="1"/>
</dbReference>
<dbReference type="RefSeq" id="WP_094015164.1">
    <property type="nucleotide sequence ID" value="NZ_NMQW01000017.1"/>
</dbReference>
<dbReference type="InterPro" id="IPR017718">
    <property type="entry name" value="HAD-SF_hydro_IB_MtnX"/>
</dbReference>
<evidence type="ECO:0000256" key="3">
    <source>
        <dbReference type="ARBA" id="ARBA00023167"/>
    </source>
</evidence>
<accession>A0A229URL9</accession>
<dbReference type="NCBIfam" id="TIGR01488">
    <property type="entry name" value="HAD-SF-IB"/>
    <property type="match status" value="1"/>
</dbReference>
<evidence type="ECO:0000256" key="4">
    <source>
        <dbReference type="HAMAP-Rule" id="MF_01680"/>
    </source>
</evidence>
<dbReference type="NCBIfam" id="TIGR01489">
    <property type="entry name" value="DKMTPPase-SF"/>
    <property type="match status" value="1"/>
</dbReference>
<evidence type="ECO:0000256" key="1">
    <source>
        <dbReference type="ARBA" id="ARBA00022605"/>
    </source>
</evidence>
<dbReference type="InterPro" id="IPR036412">
    <property type="entry name" value="HAD-like_sf"/>
</dbReference>
<dbReference type="EC" id="3.1.3.87" evidence="4"/>
<dbReference type="SUPFAM" id="SSF56784">
    <property type="entry name" value="HAD-like"/>
    <property type="match status" value="1"/>
</dbReference>
<dbReference type="InterPro" id="IPR050849">
    <property type="entry name" value="HAD-like_hydrolase_phosphatase"/>
</dbReference>
<dbReference type="InterPro" id="IPR006384">
    <property type="entry name" value="HAD_hydro_PyrdxlP_Pase-like"/>
</dbReference>
<name>A0A229URL9_9BACL</name>
<keyword evidence="6" id="KW-1185">Reference proteome</keyword>
<dbReference type="EMBL" id="NMQW01000017">
    <property type="protein sequence ID" value="OXM86014.1"/>
    <property type="molecule type" value="Genomic_DNA"/>
</dbReference>
<comment type="catalytic activity">
    <reaction evidence="4">
        <text>2-hydroxy-5-methylsulfanyl-3-oxopent-1-enyl phosphate + H2O = 1,2-dihydroxy-5-(methylsulfanyl)pent-1-en-3-one + phosphate</text>
        <dbReference type="Rhea" id="RHEA:14481"/>
        <dbReference type="ChEBI" id="CHEBI:15377"/>
        <dbReference type="ChEBI" id="CHEBI:43474"/>
        <dbReference type="ChEBI" id="CHEBI:49252"/>
        <dbReference type="ChEBI" id="CHEBI:59505"/>
        <dbReference type="EC" id="3.1.3.87"/>
    </reaction>
</comment>
<dbReference type="AlphaFoldDB" id="A0A229URL9"/>